<evidence type="ECO:0000256" key="1">
    <source>
        <dbReference type="ARBA" id="ARBA00022946"/>
    </source>
</evidence>
<organism evidence="2">
    <name type="scientific">Rhodanobacter sp. IGA1.0</name>
    <dbReference type="NCBI Taxonomy" id="3158582"/>
    <lineage>
        <taxon>Bacteria</taxon>
        <taxon>Pseudomonadati</taxon>
        <taxon>Pseudomonadota</taxon>
        <taxon>Gammaproteobacteria</taxon>
        <taxon>Lysobacterales</taxon>
        <taxon>Rhodanobacteraceae</taxon>
        <taxon>Rhodanobacter</taxon>
    </lineage>
</organism>
<evidence type="ECO:0000313" key="2">
    <source>
        <dbReference type="EMBL" id="XBS88719.1"/>
    </source>
</evidence>
<name>A0AAU7QGF9_9GAMM</name>
<dbReference type="EMBL" id="CP157948">
    <property type="protein sequence ID" value="XBS88719.1"/>
    <property type="molecule type" value="Genomic_DNA"/>
</dbReference>
<dbReference type="SUPFAM" id="SSF103025">
    <property type="entry name" value="Folate-binding domain"/>
    <property type="match status" value="1"/>
</dbReference>
<proteinExistence type="predicted"/>
<dbReference type="AlphaFoldDB" id="A0AAU7QGF9"/>
<dbReference type="Gene3D" id="3.30.1360.120">
    <property type="entry name" value="Probable tRNA modification gtpase trme, domain 1"/>
    <property type="match status" value="1"/>
</dbReference>
<reference evidence="2" key="1">
    <citation type="submission" date="2024-06" db="EMBL/GenBank/DDBJ databases">
        <authorList>
            <person name="Sun Y."/>
        </authorList>
    </citation>
    <scope>NUCLEOTIDE SEQUENCE</scope>
    <source>
        <strain evidence="2">IGA1.0</strain>
    </source>
</reference>
<keyword evidence="1" id="KW-0809">Transit peptide</keyword>
<dbReference type="InterPro" id="IPR017703">
    <property type="entry name" value="YgfZ/GCV_T_CS"/>
</dbReference>
<accession>A0AAU7QGF9</accession>
<dbReference type="NCBIfam" id="TIGR03317">
    <property type="entry name" value="ygfZ_signature"/>
    <property type="match status" value="1"/>
</dbReference>
<dbReference type="InterPro" id="IPR045179">
    <property type="entry name" value="YgfZ/GcvT"/>
</dbReference>
<dbReference type="GO" id="GO:0016226">
    <property type="term" value="P:iron-sulfur cluster assembly"/>
    <property type="evidence" value="ECO:0007669"/>
    <property type="project" value="TreeGrafter"/>
</dbReference>
<gene>
    <name evidence="2" type="ORF">ABNK63_09870</name>
</gene>
<dbReference type="InterPro" id="IPR027266">
    <property type="entry name" value="TrmE/GcvT-like"/>
</dbReference>
<dbReference type="RefSeq" id="WP_350015520.1">
    <property type="nucleotide sequence ID" value="NZ_CP157948.1"/>
</dbReference>
<dbReference type="PANTHER" id="PTHR22602:SF0">
    <property type="entry name" value="TRANSFERASE CAF17, MITOCHONDRIAL-RELATED"/>
    <property type="match status" value="1"/>
</dbReference>
<dbReference type="Gene3D" id="2.40.30.160">
    <property type="match status" value="1"/>
</dbReference>
<dbReference type="PANTHER" id="PTHR22602">
    <property type="entry name" value="TRANSFERASE CAF17, MITOCHONDRIAL-RELATED"/>
    <property type="match status" value="1"/>
</dbReference>
<sequence length="268" mass="28976">MNLPLFAETLLIEGADAPAFAHAQFSSAVKSLAVDRWQFSAWLDPRGRVLALFHLARLADDRHLLLLRGGSAAVMAEALRRFVFRSKVRITALPPRHLACGPALAQGSLASEPAGDDDLSLGCDSHSLRIGSVGDDAWRLQQLRAGWPWLPDSCLGELLPPAISLQRLQAVVVDKGCYPGQEIVARLHFRGGHKRHLHRVTLSQAANAGDVLRQEGRDIGRVLDVIANGTEFEALATLNDELVAEADAGNTLILDDDVAITLLSSWPA</sequence>
<protein>
    <submittedName>
        <fullName evidence="2">Folate-binding protein</fullName>
    </submittedName>
</protein>